<feature type="transmembrane region" description="Helical" evidence="10">
    <location>
        <begin position="89"/>
        <end position="107"/>
    </location>
</feature>
<dbReference type="PANTHER" id="PTHR30183:SF3">
    <property type="entry name" value="MOLYBDENUM TRANSPORT SYSTEM PERMEASE PROTEIN MODB"/>
    <property type="match status" value="1"/>
</dbReference>
<evidence type="ECO:0000256" key="3">
    <source>
        <dbReference type="ARBA" id="ARBA00007069"/>
    </source>
</evidence>
<comment type="similarity">
    <text evidence="3 11">Belongs to the binding-protein-dependent transport system permease family. CysTW subfamily.</text>
</comment>
<feature type="transmembrane region" description="Helical" evidence="10">
    <location>
        <begin position="155"/>
        <end position="175"/>
    </location>
</feature>
<evidence type="ECO:0000256" key="1">
    <source>
        <dbReference type="ARBA" id="ARBA00002949"/>
    </source>
</evidence>
<dbReference type="eggNOG" id="COG4149">
    <property type="taxonomic scope" value="Bacteria"/>
</dbReference>
<keyword evidence="5 11" id="KW-1003">Cell membrane</keyword>
<organism evidence="13 14">
    <name type="scientific">Desulfurivibrio alkaliphilus (strain DSM 19089 / UNIQEM U267 / AHT2)</name>
    <dbReference type="NCBI Taxonomy" id="589865"/>
    <lineage>
        <taxon>Bacteria</taxon>
        <taxon>Pseudomonadati</taxon>
        <taxon>Thermodesulfobacteriota</taxon>
        <taxon>Desulfobulbia</taxon>
        <taxon>Desulfobulbales</taxon>
        <taxon>Desulfobulbaceae</taxon>
        <taxon>Desulfurivibrio</taxon>
    </lineage>
</organism>
<dbReference type="PANTHER" id="PTHR30183">
    <property type="entry name" value="MOLYBDENUM TRANSPORT SYSTEM PERMEASE PROTEIN MODB"/>
    <property type="match status" value="1"/>
</dbReference>
<proteinExistence type="inferred from homology"/>
<dbReference type="OrthoDB" id="9795403at2"/>
<dbReference type="SUPFAM" id="SSF161098">
    <property type="entry name" value="MetI-like"/>
    <property type="match status" value="1"/>
</dbReference>
<comment type="subcellular location">
    <subcellularLocation>
        <location evidence="2 10">Cell membrane</location>
        <topology evidence="2 10">Multi-pass membrane protein</topology>
    </subcellularLocation>
</comment>
<evidence type="ECO:0000256" key="11">
    <source>
        <dbReference type="RuleBase" id="RU365097"/>
    </source>
</evidence>
<evidence type="ECO:0000313" key="13">
    <source>
        <dbReference type="EMBL" id="ADH87166.1"/>
    </source>
</evidence>
<dbReference type="Proteomes" id="UP000001508">
    <property type="component" value="Chromosome"/>
</dbReference>
<evidence type="ECO:0000313" key="14">
    <source>
        <dbReference type="Proteomes" id="UP000001508"/>
    </source>
</evidence>
<dbReference type="GO" id="GO:0015098">
    <property type="term" value="F:molybdate ion transmembrane transporter activity"/>
    <property type="evidence" value="ECO:0007669"/>
    <property type="project" value="UniProtKB-UniRule"/>
</dbReference>
<sequence>MLAASFWIPLQLTLRVATLATLIALIFGVLLAWIIHRFRFPGRDGLDALLTLPMVLPPTVLGYYLIVLVGRNGVLGRWLESTFGITLMFTWQGAVLAAAVVAFPLVFRATRAALENVGRNCEDAARTLGCSEWQVFLRISLPLARRGIMAGTMLAFARAMGEFGATLMVAGNLPGRTQTLSLAVYSAVQAGDDSLANQLVLLLSVVCVAILWAANRLGQPKWEVKG</sequence>
<keyword evidence="14" id="KW-1185">Reference proteome</keyword>
<feature type="transmembrane region" description="Helical" evidence="10">
    <location>
        <begin position="195"/>
        <end position="214"/>
    </location>
</feature>
<dbReference type="RefSeq" id="WP_013164676.1">
    <property type="nucleotide sequence ID" value="NC_014216.1"/>
</dbReference>
<dbReference type="CDD" id="cd06261">
    <property type="entry name" value="TM_PBP2"/>
    <property type="match status" value="1"/>
</dbReference>
<name>D6Z0D3_DESAT</name>
<feature type="transmembrane region" description="Helical" evidence="10">
    <location>
        <begin position="12"/>
        <end position="36"/>
    </location>
</feature>
<dbReference type="FunCoup" id="D6Z0D3">
    <property type="interactions" value="174"/>
</dbReference>
<dbReference type="EMBL" id="CP001940">
    <property type="protein sequence ID" value="ADH87166.1"/>
    <property type="molecule type" value="Genomic_DNA"/>
</dbReference>
<evidence type="ECO:0000256" key="10">
    <source>
        <dbReference type="RuleBase" id="RU363032"/>
    </source>
</evidence>
<evidence type="ECO:0000256" key="6">
    <source>
        <dbReference type="ARBA" id="ARBA00022505"/>
    </source>
</evidence>
<dbReference type="NCBIfam" id="TIGR02141">
    <property type="entry name" value="modB_ABC"/>
    <property type="match status" value="1"/>
</dbReference>
<evidence type="ECO:0000256" key="7">
    <source>
        <dbReference type="ARBA" id="ARBA00022692"/>
    </source>
</evidence>
<gene>
    <name evidence="13" type="ordered locus">DaAHT2_2502</name>
</gene>
<protein>
    <recommendedName>
        <fullName evidence="11">Molybdenum transport system permease</fullName>
    </recommendedName>
</protein>
<keyword evidence="4 10" id="KW-0813">Transport</keyword>
<dbReference type="InterPro" id="IPR011867">
    <property type="entry name" value="ModB_ABC"/>
</dbReference>
<dbReference type="InParanoid" id="D6Z0D3"/>
<evidence type="ECO:0000256" key="8">
    <source>
        <dbReference type="ARBA" id="ARBA00022989"/>
    </source>
</evidence>
<dbReference type="STRING" id="589865.DaAHT2_2502"/>
<keyword evidence="7 10" id="KW-0812">Transmembrane</keyword>
<accession>D6Z0D3</accession>
<dbReference type="PROSITE" id="PS50928">
    <property type="entry name" value="ABC_TM1"/>
    <property type="match status" value="1"/>
</dbReference>
<dbReference type="NCBIfam" id="NF038017">
    <property type="entry name" value="ABC_perm1"/>
    <property type="match status" value="1"/>
</dbReference>
<evidence type="ECO:0000256" key="4">
    <source>
        <dbReference type="ARBA" id="ARBA00022448"/>
    </source>
</evidence>
<evidence type="ECO:0000256" key="2">
    <source>
        <dbReference type="ARBA" id="ARBA00004651"/>
    </source>
</evidence>
<dbReference type="InterPro" id="IPR000515">
    <property type="entry name" value="MetI-like"/>
</dbReference>
<evidence type="ECO:0000256" key="9">
    <source>
        <dbReference type="ARBA" id="ARBA00023136"/>
    </source>
</evidence>
<reference evidence="14" key="1">
    <citation type="submission" date="2010-02" db="EMBL/GenBank/DDBJ databases">
        <title>Complete sequence of Desulfurivibrio alkaliphilus AHT2.</title>
        <authorList>
            <consortium name="US DOE Joint Genome Institute"/>
            <person name="Pitluck S."/>
            <person name="Chertkov O."/>
            <person name="Detter J.C."/>
            <person name="Han C."/>
            <person name="Tapia R."/>
            <person name="Larimer F."/>
            <person name="Land M."/>
            <person name="Hauser L."/>
            <person name="Kyrpides N."/>
            <person name="Mikhailova N."/>
            <person name="Sorokin D.Y."/>
            <person name="Muyzer G."/>
            <person name="Woyke T."/>
        </authorList>
    </citation>
    <scope>NUCLEOTIDE SEQUENCE [LARGE SCALE GENOMIC DNA]</scope>
    <source>
        <strain evidence="14">DSM 19089 / UNIQEM U267 / AHT2</strain>
    </source>
</reference>
<evidence type="ECO:0000256" key="5">
    <source>
        <dbReference type="ARBA" id="ARBA00022475"/>
    </source>
</evidence>
<dbReference type="HOGENOM" id="CLU_016047_14_3_7"/>
<dbReference type="InterPro" id="IPR035906">
    <property type="entry name" value="MetI-like_sf"/>
</dbReference>
<dbReference type="InterPro" id="IPR049783">
    <property type="entry name" value="ABC_perm_TupB-like"/>
</dbReference>
<evidence type="ECO:0000259" key="12">
    <source>
        <dbReference type="PROSITE" id="PS50928"/>
    </source>
</evidence>
<feature type="transmembrane region" description="Helical" evidence="10">
    <location>
        <begin position="48"/>
        <end position="69"/>
    </location>
</feature>
<comment type="function">
    <text evidence="1 11">Part of the binding-protein-dependent transport system for molybdenum; probably responsible for the translocation of the substrate across the membrane.</text>
</comment>
<dbReference type="Gene3D" id="1.10.3720.10">
    <property type="entry name" value="MetI-like"/>
    <property type="match status" value="1"/>
</dbReference>
<dbReference type="AlphaFoldDB" id="D6Z0D3"/>
<keyword evidence="9 10" id="KW-0472">Membrane</keyword>
<keyword evidence="8 10" id="KW-1133">Transmembrane helix</keyword>
<dbReference type="GO" id="GO:0005886">
    <property type="term" value="C:plasma membrane"/>
    <property type="evidence" value="ECO:0007669"/>
    <property type="project" value="UniProtKB-SubCell"/>
</dbReference>
<dbReference type="Pfam" id="PF00528">
    <property type="entry name" value="BPD_transp_1"/>
    <property type="match status" value="1"/>
</dbReference>
<dbReference type="KEGG" id="dak:DaAHT2_2502"/>
<feature type="domain" description="ABC transmembrane type-1" evidence="12">
    <location>
        <begin position="10"/>
        <end position="212"/>
    </location>
</feature>
<keyword evidence="6 11" id="KW-0500">Molybdenum</keyword>